<reference evidence="1" key="1">
    <citation type="submission" date="2022-11" db="EMBL/GenBank/DDBJ databases">
        <title>Centuries of genome instability and evolution in soft-shell clam transmissible cancer (bioRxiv).</title>
        <authorList>
            <person name="Hart S.F.M."/>
            <person name="Yonemitsu M.A."/>
            <person name="Giersch R.M."/>
            <person name="Beal B.F."/>
            <person name="Arriagada G."/>
            <person name="Davis B.W."/>
            <person name="Ostrander E.A."/>
            <person name="Goff S.P."/>
            <person name="Metzger M.J."/>
        </authorList>
    </citation>
    <scope>NUCLEOTIDE SEQUENCE</scope>
    <source>
        <strain evidence="1">MELC-2E11</strain>
        <tissue evidence="1">Siphon/mantle</tissue>
    </source>
</reference>
<sequence>MYIRKCGGMPSKKEYDLVSDDGYDSRIPLHNEDAFQHGISFQAKVSATFLCTKFPQSPCNDVIMDGITCEQ</sequence>
<evidence type="ECO:0000313" key="2">
    <source>
        <dbReference type="Proteomes" id="UP001164746"/>
    </source>
</evidence>
<keyword evidence="2" id="KW-1185">Reference proteome</keyword>
<protein>
    <submittedName>
        <fullName evidence="1">CAPON-like protein</fullName>
    </submittedName>
</protein>
<organism evidence="1 2">
    <name type="scientific">Mya arenaria</name>
    <name type="common">Soft-shell clam</name>
    <dbReference type="NCBI Taxonomy" id="6604"/>
    <lineage>
        <taxon>Eukaryota</taxon>
        <taxon>Metazoa</taxon>
        <taxon>Spiralia</taxon>
        <taxon>Lophotrochozoa</taxon>
        <taxon>Mollusca</taxon>
        <taxon>Bivalvia</taxon>
        <taxon>Autobranchia</taxon>
        <taxon>Heteroconchia</taxon>
        <taxon>Euheterodonta</taxon>
        <taxon>Imparidentia</taxon>
        <taxon>Neoheterodontei</taxon>
        <taxon>Myida</taxon>
        <taxon>Myoidea</taxon>
        <taxon>Myidae</taxon>
        <taxon>Mya</taxon>
    </lineage>
</organism>
<gene>
    <name evidence="1" type="ORF">MAR_034292</name>
</gene>
<name>A0ABY7GBF5_MYAAR</name>
<proteinExistence type="predicted"/>
<evidence type="ECO:0000313" key="1">
    <source>
        <dbReference type="EMBL" id="WAR31750.1"/>
    </source>
</evidence>
<dbReference type="Proteomes" id="UP001164746">
    <property type="component" value="Chromosome 17"/>
</dbReference>
<accession>A0ABY7GBF5</accession>
<dbReference type="EMBL" id="CP111028">
    <property type="protein sequence ID" value="WAR31750.1"/>
    <property type="molecule type" value="Genomic_DNA"/>
</dbReference>